<feature type="compositionally biased region" description="Acidic residues" evidence="1">
    <location>
        <begin position="73"/>
        <end position="85"/>
    </location>
</feature>
<protein>
    <submittedName>
        <fullName evidence="2">Uncharacterized protein</fullName>
    </submittedName>
</protein>
<feature type="region of interest" description="Disordered" evidence="1">
    <location>
        <begin position="61"/>
        <end position="85"/>
    </location>
</feature>
<reference evidence="2 3" key="1">
    <citation type="submission" date="2024-08" db="EMBL/GenBank/DDBJ databases">
        <authorList>
            <person name="Cucini C."/>
            <person name="Frati F."/>
        </authorList>
    </citation>
    <scope>NUCLEOTIDE SEQUENCE [LARGE SCALE GENOMIC DNA]</scope>
</reference>
<name>A0ABP1Q2I1_9HEXA</name>
<evidence type="ECO:0000313" key="2">
    <source>
        <dbReference type="EMBL" id="CAL8086877.1"/>
    </source>
</evidence>
<comment type="caution">
    <text evidence="2">The sequence shown here is derived from an EMBL/GenBank/DDBJ whole genome shotgun (WGS) entry which is preliminary data.</text>
</comment>
<evidence type="ECO:0000256" key="1">
    <source>
        <dbReference type="SAM" id="MobiDB-lite"/>
    </source>
</evidence>
<sequence length="102" mass="12159">MEKSKWGDVVYCLHIPKGTHDRASKLDAAYVKYIFFLMISYLKVEDERSNLRSQVQEKWTRRQQKLQEKTVEPSEDEDSDEDSMDELDDCVIKVGKYFKQFN</sequence>
<keyword evidence="3" id="KW-1185">Reference proteome</keyword>
<dbReference type="EMBL" id="CAXLJM020000020">
    <property type="protein sequence ID" value="CAL8086877.1"/>
    <property type="molecule type" value="Genomic_DNA"/>
</dbReference>
<accession>A0ABP1Q2I1</accession>
<evidence type="ECO:0000313" key="3">
    <source>
        <dbReference type="Proteomes" id="UP001642540"/>
    </source>
</evidence>
<dbReference type="Proteomes" id="UP001642540">
    <property type="component" value="Unassembled WGS sequence"/>
</dbReference>
<gene>
    <name evidence="2" type="ORF">ODALV1_LOCUS6573</name>
</gene>
<organism evidence="2 3">
    <name type="scientific">Orchesella dallaii</name>
    <dbReference type="NCBI Taxonomy" id="48710"/>
    <lineage>
        <taxon>Eukaryota</taxon>
        <taxon>Metazoa</taxon>
        <taxon>Ecdysozoa</taxon>
        <taxon>Arthropoda</taxon>
        <taxon>Hexapoda</taxon>
        <taxon>Collembola</taxon>
        <taxon>Entomobryomorpha</taxon>
        <taxon>Entomobryoidea</taxon>
        <taxon>Orchesellidae</taxon>
        <taxon>Orchesellinae</taxon>
        <taxon>Orchesella</taxon>
    </lineage>
</organism>
<proteinExistence type="predicted"/>